<keyword evidence="2" id="KW-1185">Reference proteome</keyword>
<dbReference type="SUPFAM" id="SSF52047">
    <property type="entry name" value="RNI-like"/>
    <property type="match status" value="1"/>
</dbReference>
<reference evidence="2" key="2">
    <citation type="submission" date="2015-01" db="EMBL/GenBank/DDBJ databases">
        <title>Evolutionary Origins and Diversification of the Mycorrhizal Mutualists.</title>
        <authorList>
            <consortium name="DOE Joint Genome Institute"/>
            <consortium name="Mycorrhizal Genomics Consortium"/>
            <person name="Kohler A."/>
            <person name="Kuo A."/>
            <person name="Nagy L.G."/>
            <person name="Floudas D."/>
            <person name="Copeland A."/>
            <person name="Barry K.W."/>
            <person name="Cichocki N."/>
            <person name="Veneault-Fourrey C."/>
            <person name="LaButti K."/>
            <person name="Lindquist E.A."/>
            <person name="Lipzen A."/>
            <person name="Lundell T."/>
            <person name="Morin E."/>
            <person name="Murat C."/>
            <person name="Riley R."/>
            <person name="Ohm R."/>
            <person name="Sun H."/>
            <person name="Tunlid A."/>
            <person name="Henrissat B."/>
            <person name="Grigoriev I.V."/>
            <person name="Hibbett D.S."/>
            <person name="Martin F."/>
        </authorList>
    </citation>
    <scope>NUCLEOTIDE SEQUENCE [LARGE SCALE GENOMIC DNA]</scope>
    <source>
        <strain evidence="2">MAFF 305830</strain>
    </source>
</reference>
<reference evidence="1 2" key="1">
    <citation type="submission" date="2014-04" db="EMBL/GenBank/DDBJ databases">
        <authorList>
            <consortium name="DOE Joint Genome Institute"/>
            <person name="Kuo A."/>
            <person name="Zuccaro A."/>
            <person name="Kohler A."/>
            <person name="Nagy L.G."/>
            <person name="Floudas D."/>
            <person name="Copeland A."/>
            <person name="Barry K.W."/>
            <person name="Cichocki N."/>
            <person name="Veneault-Fourrey C."/>
            <person name="LaButti K."/>
            <person name="Lindquist E.A."/>
            <person name="Lipzen A."/>
            <person name="Lundell T."/>
            <person name="Morin E."/>
            <person name="Murat C."/>
            <person name="Sun H."/>
            <person name="Tunlid A."/>
            <person name="Henrissat B."/>
            <person name="Grigoriev I.V."/>
            <person name="Hibbett D.S."/>
            <person name="Martin F."/>
            <person name="Nordberg H.P."/>
            <person name="Cantor M.N."/>
            <person name="Hua S.X."/>
        </authorList>
    </citation>
    <scope>NUCLEOTIDE SEQUENCE [LARGE SCALE GENOMIC DNA]</scope>
    <source>
        <strain evidence="1 2">MAFF 305830</strain>
    </source>
</reference>
<gene>
    <name evidence="1" type="ORF">M408DRAFT_20278</name>
</gene>
<evidence type="ECO:0000313" key="1">
    <source>
        <dbReference type="EMBL" id="KIM32951.1"/>
    </source>
</evidence>
<evidence type="ECO:0008006" key="3">
    <source>
        <dbReference type="Google" id="ProtNLM"/>
    </source>
</evidence>
<evidence type="ECO:0000313" key="2">
    <source>
        <dbReference type="Proteomes" id="UP000054097"/>
    </source>
</evidence>
<sequence length="563" mass="62646">MSPQRVPRRCLKPRAANAISRTLAIDELLHMITSHLCGESKTLLALSTSCKTWSTIALQMLWAQISSDQLTRIIAVVNNTGSASTLSKVYTERLQRTRVLLTTGSTDIPNDQSGLPTTLRPRTIISLDTAHSIPTRLLTPHLTTLILTHDRGIWDTKWLADFNRDIHLVSSSLKVLEISLIPRPASIAIIQKISGMRALRRLKLTLTDDCAYSWLQQGLPVNDDFDSPVIGLDSLEELDIEAPIPIVQTILSATGKELRKLRITGAPFDSAELMAGLFAQIGQGPWTASTTHLRYGVSNRWPLVGDWEDSLEEWGIPYLDPDTTLISAEYLRPLLSLNSLSHLALTFHSHPRIDDLFLATMGANLSVLQSLSICGRDRADEPQSYLSLKGVLALSQLPFLNSLQLPLDLQPSGNLDLGRRLDSVTRLSVIGCLPPTNSDEAVPILTSTFPNLRKVYVRAASYDEDSYDTWSDVWDNWQRCHGAKSLDIEPIYALDEMDELPTSSDDFFVGTVQDAVGVDESESDSIDYLTTEVDLDEYYRRFPDARRHSVNDLMLTTLQTLSV</sequence>
<protein>
    <recommendedName>
        <fullName evidence="3">F-box domain-containing protein</fullName>
    </recommendedName>
</protein>
<proteinExistence type="predicted"/>
<dbReference type="AlphaFoldDB" id="A0A0C3BNB4"/>
<dbReference type="OrthoDB" id="10583034at2759"/>
<dbReference type="Proteomes" id="UP000054097">
    <property type="component" value="Unassembled WGS sequence"/>
</dbReference>
<organism evidence="1 2">
    <name type="scientific">Serendipita vermifera MAFF 305830</name>
    <dbReference type="NCBI Taxonomy" id="933852"/>
    <lineage>
        <taxon>Eukaryota</taxon>
        <taxon>Fungi</taxon>
        <taxon>Dikarya</taxon>
        <taxon>Basidiomycota</taxon>
        <taxon>Agaricomycotina</taxon>
        <taxon>Agaricomycetes</taxon>
        <taxon>Sebacinales</taxon>
        <taxon>Serendipitaceae</taxon>
        <taxon>Serendipita</taxon>
    </lineage>
</organism>
<name>A0A0C3BNB4_SERVB</name>
<dbReference type="HOGENOM" id="CLU_484104_0_0_1"/>
<dbReference type="EMBL" id="KN824279">
    <property type="protein sequence ID" value="KIM32951.1"/>
    <property type="molecule type" value="Genomic_DNA"/>
</dbReference>
<accession>A0A0C3BNB4</accession>